<reference evidence="2 3" key="1">
    <citation type="submission" date="2018-07" db="EMBL/GenBank/DDBJ databases">
        <title>Section-level genome sequencing of Aspergillus section Nigri to investigate inter- and intra-species variation.</title>
        <authorList>
            <consortium name="DOE Joint Genome Institute"/>
            <person name="Vesth T.C."/>
            <person name="Nybo J.L."/>
            <person name="Theobald S."/>
            <person name="Frisvad J.C."/>
            <person name="Larsen T.O."/>
            <person name="Nielsen K.F."/>
            <person name="Hoof J.B."/>
            <person name="Brandl J."/>
            <person name="Salamov A."/>
            <person name="Riley R."/>
            <person name="Gladden J.M."/>
            <person name="Phatale P."/>
            <person name="Nielsen M.T."/>
            <person name="Lyhne E.K."/>
            <person name="Kogle M.E."/>
            <person name="Strasser K."/>
            <person name="McDonnell E."/>
            <person name="Barry K."/>
            <person name="Clum A."/>
            <person name="Chen C."/>
            <person name="Nolan M."/>
            <person name="Sandor L."/>
            <person name="Kuo A."/>
            <person name="Lipzen A."/>
            <person name="Hainaut M."/>
            <person name="Drula E."/>
            <person name="Tsang A."/>
            <person name="Magnuson J.K."/>
            <person name="Henrissat B."/>
            <person name="Wiebenga A."/>
            <person name="Simmons B.A."/>
            <person name="Makela M.R."/>
            <person name="De vries R.P."/>
            <person name="Grigoriev I.V."/>
            <person name="Mortensen U.H."/>
            <person name="Baker S.E."/>
            <person name="Andersen M.R."/>
        </authorList>
    </citation>
    <scope>NUCLEOTIDE SEQUENCE [LARGE SCALE GENOMIC DNA]</scope>
    <source>
        <strain evidence="2 3">ATCC 13157</strain>
    </source>
</reference>
<dbReference type="SUPFAM" id="SSF53474">
    <property type="entry name" value="alpha/beta-Hydrolases"/>
    <property type="match status" value="1"/>
</dbReference>
<dbReference type="InterPro" id="IPR029058">
    <property type="entry name" value="AB_hydrolase_fold"/>
</dbReference>
<organism evidence="2 3">
    <name type="scientific">Aspergillus phoenicis ATCC 13157</name>
    <dbReference type="NCBI Taxonomy" id="1353007"/>
    <lineage>
        <taxon>Eukaryota</taxon>
        <taxon>Fungi</taxon>
        <taxon>Dikarya</taxon>
        <taxon>Ascomycota</taxon>
        <taxon>Pezizomycotina</taxon>
        <taxon>Eurotiomycetes</taxon>
        <taxon>Eurotiomycetidae</taxon>
        <taxon>Eurotiales</taxon>
        <taxon>Aspergillaceae</taxon>
        <taxon>Aspergillus</taxon>
    </lineage>
</organism>
<feature type="compositionally biased region" description="Basic and acidic residues" evidence="1">
    <location>
        <begin position="340"/>
        <end position="349"/>
    </location>
</feature>
<accession>A0A370PZI5</accession>
<protein>
    <recommendedName>
        <fullName evidence="4">DUF676 domain-containing protein</fullName>
    </recommendedName>
</protein>
<proteinExistence type="predicted"/>
<evidence type="ECO:0000256" key="1">
    <source>
        <dbReference type="SAM" id="MobiDB-lite"/>
    </source>
</evidence>
<evidence type="ECO:0000313" key="2">
    <source>
        <dbReference type="EMBL" id="RDK47601.1"/>
    </source>
</evidence>
<feature type="region of interest" description="Disordered" evidence="1">
    <location>
        <begin position="319"/>
        <end position="349"/>
    </location>
</feature>
<evidence type="ECO:0000313" key="3">
    <source>
        <dbReference type="Proteomes" id="UP000254937"/>
    </source>
</evidence>
<name>A0A370PZI5_ASPPH</name>
<dbReference type="AlphaFoldDB" id="A0A370PZI5"/>
<dbReference type="Gene3D" id="3.40.50.1820">
    <property type="entry name" value="alpha/beta hydrolase"/>
    <property type="match status" value="1"/>
</dbReference>
<dbReference type="PANTHER" id="PTHR47842:SF3">
    <property type="entry name" value="DUF676 DOMAIN-CONTAINING PROTEIN"/>
    <property type="match status" value="1"/>
</dbReference>
<dbReference type="PANTHER" id="PTHR47842">
    <property type="entry name" value="EXPRESSED PROTEIN"/>
    <property type="match status" value="1"/>
</dbReference>
<feature type="region of interest" description="Disordered" evidence="1">
    <location>
        <begin position="168"/>
        <end position="194"/>
    </location>
</feature>
<sequence length="413" mass="46799">MKEHASDNFLHNAWCDASHSPDELPRHEGKRRLLLIYIHGFLGSEDSFCNFPRDVHDLLKASLAQTHITYTKIYPRYKTRGPIHVARDDIIRWLSPHMAPDLDLILLGHSIGGLIAADVALAQSYPTAGHFPNSDLSNKFVGLVAFDTPFLGLHPRVITTAAGRVIRRKAKNDSRRTSQSTTDSRIANDDPTFDPNLTNDVDRIQWKGWNGALNFLGKHSGHLSRSVLQRHKRLCRWAKGDESGRRAGFVNYYTTACPHSETTSGDEHRNSMLWIDKQTTCHGTSQIHGNHVQDRDSALVVSDIREKVPANRSSEPLLDTKVSFTRIDTRTPSSSSSRNSGEHGDRRNNYDTKLRGRLFCYVPETARKKQLWVSLRIEGMDEIAAHQSMFFPLGMHYDRFVADTVARIESWLL</sequence>
<dbReference type="Proteomes" id="UP000254937">
    <property type="component" value="Unassembled WGS sequence"/>
</dbReference>
<dbReference type="EMBL" id="KZ851844">
    <property type="protein sequence ID" value="RDK47601.1"/>
    <property type="molecule type" value="Genomic_DNA"/>
</dbReference>
<evidence type="ECO:0008006" key="4">
    <source>
        <dbReference type="Google" id="ProtNLM"/>
    </source>
</evidence>
<gene>
    <name evidence="2" type="ORF">M752DRAFT_322629</name>
</gene>
<keyword evidence="3" id="KW-1185">Reference proteome</keyword>